<name>B7FUE0_PHATC</name>
<evidence type="ECO:0000313" key="2">
    <source>
        <dbReference type="EMBL" id="EEC50243.1"/>
    </source>
</evidence>
<proteinExistence type="predicted"/>
<feature type="region of interest" description="Disordered" evidence="1">
    <location>
        <begin position="53"/>
        <end position="100"/>
    </location>
</feature>
<dbReference type="RefSeq" id="XP_002178578.1">
    <property type="nucleotide sequence ID" value="XM_002178542.1"/>
</dbReference>
<sequence length="220" mass="24626">MTATPTSQRKVVLPILPRYHGRSQTLECFEPMSSPSPDKRLRNIVDQVSELTLQSASASQTAEETTYKTPTPQEQRHWNSSSLASRLKAQSAPSSSETSLATPVSYKRQLFWTPTNGNLSLQRKRSCTNSFLLQNAPRLPTSPDFSARYDTPKLEDGVPMLPEIFFPSLAPATQIPELEQSRNNPHPPPMPLMSPLPISENCFCFQPLKMRRGETPFLSP</sequence>
<protein>
    <submittedName>
        <fullName evidence="2">Uncharacterized protein</fullName>
    </submittedName>
</protein>
<dbReference type="PaxDb" id="2850-Phatr33977"/>
<feature type="compositionally biased region" description="Polar residues" evidence="1">
    <location>
        <begin position="91"/>
        <end position="100"/>
    </location>
</feature>
<accession>B7FUE0</accession>
<feature type="compositionally biased region" description="Polar residues" evidence="1">
    <location>
        <begin position="53"/>
        <end position="84"/>
    </location>
</feature>
<dbReference type="InParanoid" id="B7FUE0"/>
<evidence type="ECO:0000313" key="3">
    <source>
        <dbReference type="Proteomes" id="UP000000759"/>
    </source>
</evidence>
<organism evidence="2 3">
    <name type="scientific">Phaeodactylum tricornutum (strain CCAP 1055/1)</name>
    <dbReference type="NCBI Taxonomy" id="556484"/>
    <lineage>
        <taxon>Eukaryota</taxon>
        <taxon>Sar</taxon>
        <taxon>Stramenopiles</taxon>
        <taxon>Ochrophyta</taxon>
        <taxon>Bacillariophyta</taxon>
        <taxon>Bacillariophyceae</taxon>
        <taxon>Bacillariophycidae</taxon>
        <taxon>Naviculales</taxon>
        <taxon>Phaeodactylaceae</taxon>
        <taxon>Phaeodactylum</taxon>
    </lineage>
</organism>
<dbReference type="GeneID" id="7197734"/>
<reference evidence="3" key="2">
    <citation type="submission" date="2008-08" db="EMBL/GenBank/DDBJ databases">
        <authorList>
            <consortium name="Diatom Consortium"/>
            <person name="Grigoriev I."/>
            <person name="Grimwood J."/>
            <person name="Kuo A."/>
            <person name="Otillar R.P."/>
            <person name="Salamov A."/>
            <person name="Detter J.C."/>
            <person name="Lindquist E."/>
            <person name="Shapiro H."/>
            <person name="Lucas S."/>
            <person name="Glavina del Rio T."/>
            <person name="Pitluck S."/>
            <person name="Rokhsar D."/>
            <person name="Bowler C."/>
        </authorList>
    </citation>
    <scope>GENOME REANNOTATION</scope>
    <source>
        <strain evidence="3">CCAP 1055/1</strain>
    </source>
</reference>
<gene>
    <name evidence="2" type="ORF">PHATRDRAFT_33977</name>
</gene>
<dbReference type="HOGENOM" id="CLU_1055452_0_0_1"/>
<keyword evidence="3" id="KW-1185">Reference proteome</keyword>
<evidence type="ECO:0000256" key="1">
    <source>
        <dbReference type="SAM" id="MobiDB-lite"/>
    </source>
</evidence>
<reference evidence="2 3" key="1">
    <citation type="journal article" date="2008" name="Nature">
        <title>The Phaeodactylum genome reveals the evolutionary history of diatom genomes.</title>
        <authorList>
            <person name="Bowler C."/>
            <person name="Allen A.E."/>
            <person name="Badger J.H."/>
            <person name="Grimwood J."/>
            <person name="Jabbari K."/>
            <person name="Kuo A."/>
            <person name="Maheswari U."/>
            <person name="Martens C."/>
            <person name="Maumus F."/>
            <person name="Otillar R.P."/>
            <person name="Rayko E."/>
            <person name="Salamov A."/>
            <person name="Vandepoele K."/>
            <person name="Beszteri B."/>
            <person name="Gruber A."/>
            <person name="Heijde M."/>
            <person name="Katinka M."/>
            <person name="Mock T."/>
            <person name="Valentin K."/>
            <person name="Verret F."/>
            <person name="Berges J.A."/>
            <person name="Brownlee C."/>
            <person name="Cadoret J.P."/>
            <person name="Chiovitti A."/>
            <person name="Choi C.J."/>
            <person name="Coesel S."/>
            <person name="De Martino A."/>
            <person name="Detter J.C."/>
            <person name="Durkin C."/>
            <person name="Falciatore A."/>
            <person name="Fournet J."/>
            <person name="Haruta M."/>
            <person name="Huysman M.J."/>
            <person name="Jenkins B.D."/>
            <person name="Jiroutova K."/>
            <person name="Jorgensen R.E."/>
            <person name="Joubert Y."/>
            <person name="Kaplan A."/>
            <person name="Kroger N."/>
            <person name="Kroth P.G."/>
            <person name="La Roche J."/>
            <person name="Lindquist E."/>
            <person name="Lommer M."/>
            <person name="Martin-Jezequel V."/>
            <person name="Lopez P.J."/>
            <person name="Lucas S."/>
            <person name="Mangogna M."/>
            <person name="McGinnis K."/>
            <person name="Medlin L.K."/>
            <person name="Montsant A."/>
            <person name="Oudot-Le Secq M.P."/>
            <person name="Napoli C."/>
            <person name="Obornik M."/>
            <person name="Parker M.S."/>
            <person name="Petit J.L."/>
            <person name="Porcel B.M."/>
            <person name="Poulsen N."/>
            <person name="Robison M."/>
            <person name="Rychlewski L."/>
            <person name="Rynearson T.A."/>
            <person name="Schmutz J."/>
            <person name="Shapiro H."/>
            <person name="Siaut M."/>
            <person name="Stanley M."/>
            <person name="Sussman M.R."/>
            <person name="Taylor A.R."/>
            <person name="Vardi A."/>
            <person name="von Dassow P."/>
            <person name="Vyverman W."/>
            <person name="Willis A."/>
            <person name="Wyrwicz L.S."/>
            <person name="Rokhsar D.S."/>
            <person name="Weissenbach J."/>
            <person name="Armbrust E.V."/>
            <person name="Green B.R."/>
            <person name="Van de Peer Y."/>
            <person name="Grigoriev I.V."/>
        </authorList>
    </citation>
    <scope>NUCLEOTIDE SEQUENCE [LARGE SCALE GENOMIC DNA]</scope>
    <source>
        <strain evidence="2 3">CCAP 1055/1</strain>
    </source>
</reference>
<dbReference type="Proteomes" id="UP000000759">
    <property type="component" value="Chromosome 4"/>
</dbReference>
<dbReference type="AlphaFoldDB" id="B7FUE0"/>
<dbReference type="EMBL" id="CM000607">
    <property type="protein sequence ID" value="EEC50243.1"/>
    <property type="molecule type" value="Genomic_DNA"/>
</dbReference>
<dbReference type="KEGG" id="pti:PHATRDRAFT_33977"/>